<evidence type="ECO:0008006" key="2">
    <source>
        <dbReference type="Google" id="ProtNLM"/>
    </source>
</evidence>
<dbReference type="EMBL" id="CABO01000038">
    <property type="protein sequence ID" value="CBI02529.1"/>
    <property type="molecule type" value="Genomic_DNA"/>
</dbReference>
<protein>
    <recommendedName>
        <fullName evidence="2">DUF4145 domain-containing protein</fullName>
    </recommendedName>
</protein>
<gene>
    <name evidence="1" type="ORF">CARN4_1191</name>
</gene>
<name>E6Q5Q8_9ZZZZ</name>
<proteinExistence type="predicted"/>
<dbReference type="AlphaFoldDB" id="E6Q5Q8"/>
<evidence type="ECO:0000313" key="1">
    <source>
        <dbReference type="EMBL" id="CBI02529.1"/>
    </source>
</evidence>
<comment type="caution">
    <text evidence="1">The sequence shown here is derived from an EMBL/GenBank/DDBJ whole genome shotgun (WGS) entry which is preliminary data.</text>
</comment>
<sequence length="287" mass="32501">MSSECFLANEGPPFVDFLAVLGKRSRNVRRKSLCLGGSAPPVVYVRSMDDDKGETRKWFEADMAAWAARRAAENAANQDYFQDFADALESEDLTGVLIRGHLYVENEMNNLLDSALPRFHDADIVERKFADKLSLLYGMGLISLQQRNAIKKLNSLRNETAHMATPGVIPVVTADMVNHLWDALGEELQGAFQGKYSRTENTAANLRQMIMDIMIRIHILAGMGKEGLRDMVRYNTTGETVQQRIENAYAASENDLEPLKSVKISVRKLPYEQRNNLRIWMDEVYHD</sequence>
<organism evidence="1">
    <name type="scientific">mine drainage metagenome</name>
    <dbReference type="NCBI Taxonomy" id="410659"/>
    <lineage>
        <taxon>unclassified sequences</taxon>
        <taxon>metagenomes</taxon>
        <taxon>ecological metagenomes</taxon>
    </lineage>
</organism>
<accession>E6Q5Q8</accession>
<dbReference type="SUPFAM" id="SSF158668">
    <property type="entry name" value="MtlR-like"/>
    <property type="match status" value="1"/>
</dbReference>
<reference evidence="1" key="1">
    <citation type="submission" date="2009-10" db="EMBL/GenBank/DDBJ databases">
        <title>Diversity of trophic interactions inside an arsenic-rich microbial ecosystem.</title>
        <authorList>
            <person name="Bertin P.N."/>
            <person name="Heinrich-Salmeron A."/>
            <person name="Pelletier E."/>
            <person name="Goulhen-Chollet F."/>
            <person name="Arsene-Ploetze F."/>
            <person name="Gallien S."/>
            <person name="Calteau A."/>
            <person name="Vallenet D."/>
            <person name="Casiot C."/>
            <person name="Chane-Woon-Ming B."/>
            <person name="Giloteaux L."/>
            <person name="Barakat M."/>
            <person name="Bonnefoy V."/>
            <person name="Bruneel O."/>
            <person name="Chandler M."/>
            <person name="Cleiss J."/>
            <person name="Duran R."/>
            <person name="Elbaz-Poulichet F."/>
            <person name="Fonknechten N."/>
            <person name="Lauga B."/>
            <person name="Mornico D."/>
            <person name="Ortet P."/>
            <person name="Schaeffer C."/>
            <person name="Siguier P."/>
            <person name="Alexander Thil Smith A."/>
            <person name="Van Dorsselaer A."/>
            <person name="Weissenbach J."/>
            <person name="Medigue C."/>
            <person name="Le Paslier D."/>
        </authorList>
    </citation>
    <scope>NUCLEOTIDE SEQUENCE</scope>
</reference>
<dbReference type="InterPro" id="IPR038026">
    <property type="entry name" value="MtlR-like_sf"/>
</dbReference>
<dbReference type="Gene3D" id="1.20.120.330">
    <property type="entry name" value="Nucleotidyltransferases domain 2"/>
    <property type="match status" value="1"/>
</dbReference>